<organism evidence="2 3">
    <name type="scientific">Meripilus lineatus</name>
    <dbReference type="NCBI Taxonomy" id="2056292"/>
    <lineage>
        <taxon>Eukaryota</taxon>
        <taxon>Fungi</taxon>
        <taxon>Dikarya</taxon>
        <taxon>Basidiomycota</taxon>
        <taxon>Agaricomycotina</taxon>
        <taxon>Agaricomycetes</taxon>
        <taxon>Polyporales</taxon>
        <taxon>Meripilaceae</taxon>
        <taxon>Meripilus</taxon>
    </lineage>
</organism>
<dbReference type="EMBL" id="JANAWD010000540">
    <property type="protein sequence ID" value="KAJ3478073.1"/>
    <property type="molecule type" value="Genomic_DNA"/>
</dbReference>
<feature type="compositionally biased region" description="Acidic residues" evidence="1">
    <location>
        <begin position="422"/>
        <end position="447"/>
    </location>
</feature>
<keyword evidence="3" id="KW-1185">Reference proteome</keyword>
<feature type="compositionally biased region" description="Low complexity" evidence="1">
    <location>
        <begin position="225"/>
        <end position="236"/>
    </location>
</feature>
<evidence type="ECO:0000313" key="2">
    <source>
        <dbReference type="EMBL" id="KAJ3478073.1"/>
    </source>
</evidence>
<reference evidence="2" key="1">
    <citation type="submission" date="2022-07" db="EMBL/GenBank/DDBJ databases">
        <title>Genome Sequence of Physisporinus lineatus.</title>
        <authorList>
            <person name="Buettner E."/>
        </authorList>
    </citation>
    <scope>NUCLEOTIDE SEQUENCE</scope>
    <source>
        <strain evidence="2">VT162</strain>
    </source>
</reference>
<feature type="compositionally biased region" description="Low complexity" evidence="1">
    <location>
        <begin position="264"/>
        <end position="273"/>
    </location>
</feature>
<feature type="compositionally biased region" description="Basic and acidic residues" evidence="1">
    <location>
        <begin position="128"/>
        <end position="147"/>
    </location>
</feature>
<name>A0AAD5YCD9_9APHY</name>
<evidence type="ECO:0000256" key="1">
    <source>
        <dbReference type="SAM" id="MobiDB-lite"/>
    </source>
</evidence>
<dbReference type="AlphaFoldDB" id="A0AAD5YCD9"/>
<sequence length="666" mass="75575">MLSYWGDGDPSRGPRPPPPPGLARGSHPPRGRGGEPSTPRHPLQQMGWQPGLQRPMGQPHKSFPKRTMVKQSGAAIHQWANDPRRNRPANATGGARKMTTTRPTHPGSGANAGYHFIARPLMALKSTTRREENHPWFEEEEDKKEANASRPSRNDGAIRPARSERRIAMVGSSRNRPRAFQTPGTQKSIMNLARTGNYRRDGRYFPNEAGNDREDSDVEIVQGISRSPSPGRSGSPLPAQRSNDSSKSEGKKKARESVPASEVIEISDSSDIDMSAPHIDEPDNSIDEELEELTSRLKAFRYLGVKLPFLRRNLRVGFEGRCIERSISIAKSPPPSPSMIVLYRQNDDGECIISTRDEFFKWECPICDVHRQLNNRDMLAFHFQKDHVLLEAEWKQTKTSQWIVILNIPPPPPLSDIFDSGSSDEESEEETPQEDSPEIGSEKEDEAGPSSNEPPEPPPIPVPISAKLRTFSPTPDAIPLTNQDLRGSLPARYPTPPPPHDKLGPAAQYPYLGYQDKIGEMMAVPGKDEPEDTYHQSYSCRPGGPRIYDLLNTLDMERFGVFSWLIVDREEEIYEIDDVRDEDKVMVVLWNRWIFLNRKLFVFKGYHYGVEVFLKEYWKVIHLTAGWEALRMLLLMLYKYKFLTIPSVAELLKFYESKTGMELWYK</sequence>
<feature type="compositionally biased region" description="Pro residues" evidence="1">
    <location>
        <begin position="452"/>
        <end position="462"/>
    </location>
</feature>
<feature type="region of interest" description="Disordered" evidence="1">
    <location>
        <begin position="413"/>
        <end position="505"/>
    </location>
</feature>
<proteinExistence type="predicted"/>
<protein>
    <submittedName>
        <fullName evidence="2">Uncharacterized protein</fullName>
    </submittedName>
</protein>
<comment type="caution">
    <text evidence="2">The sequence shown here is derived from an EMBL/GenBank/DDBJ whole genome shotgun (WGS) entry which is preliminary data.</text>
</comment>
<feature type="region of interest" description="Disordered" evidence="1">
    <location>
        <begin position="1"/>
        <end position="113"/>
    </location>
</feature>
<feature type="region of interest" description="Disordered" evidence="1">
    <location>
        <begin position="125"/>
        <end position="278"/>
    </location>
</feature>
<accession>A0AAD5YCD9</accession>
<dbReference type="Proteomes" id="UP001212997">
    <property type="component" value="Unassembled WGS sequence"/>
</dbReference>
<gene>
    <name evidence="2" type="ORF">NLI96_g10017</name>
</gene>
<evidence type="ECO:0000313" key="3">
    <source>
        <dbReference type="Proteomes" id="UP001212997"/>
    </source>
</evidence>